<organism evidence="2 3">
    <name type="scientific">Emiliania huxleyi (strain CCMP1516)</name>
    <dbReference type="NCBI Taxonomy" id="280463"/>
    <lineage>
        <taxon>Eukaryota</taxon>
        <taxon>Haptista</taxon>
        <taxon>Haptophyta</taxon>
        <taxon>Prymnesiophyceae</taxon>
        <taxon>Isochrysidales</taxon>
        <taxon>Noelaerhabdaceae</taxon>
        <taxon>Emiliania</taxon>
    </lineage>
</organism>
<dbReference type="HOGENOM" id="CLU_240925_0_0_1"/>
<feature type="compositionally biased region" description="Gly residues" evidence="1">
    <location>
        <begin position="290"/>
        <end position="300"/>
    </location>
</feature>
<accession>A0A0D3KG02</accession>
<proteinExistence type="predicted"/>
<dbReference type="GeneID" id="17279959"/>
<feature type="compositionally biased region" description="Polar residues" evidence="1">
    <location>
        <begin position="1395"/>
        <end position="1412"/>
    </location>
</feature>
<dbReference type="PaxDb" id="2903-EOD34687"/>
<feature type="compositionally biased region" description="Gly residues" evidence="1">
    <location>
        <begin position="713"/>
        <end position="722"/>
    </location>
</feature>
<feature type="region of interest" description="Disordered" evidence="1">
    <location>
        <begin position="711"/>
        <end position="739"/>
    </location>
</feature>
<feature type="region of interest" description="Disordered" evidence="1">
    <location>
        <begin position="1036"/>
        <end position="1073"/>
    </location>
</feature>
<reference evidence="3" key="1">
    <citation type="journal article" date="2013" name="Nature">
        <title>Pan genome of the phytoplankton Emiliania underpins its global distribution.</title>
        <authorList>
            <person name="Read B.A."/>
            <person name="Kegel J."/>
            <person name="Klute M.J."/>
            <person name="Kuo A."/>
            <person name="Lefebvre S.C."/>
            <person name="Maumus F."/>
            <person name="Mayer C."/>
            <person name="Miller J."/>
            <person name="Monier A."/>
            <person name="Salamov A."/>
            <person name="Young J."/>
            <person name="Aguilar M."/>
            <person name="Claverie J.M."/>
            <person name="Frickenhaus S."/>
            <person name="Gonzalez K."/>
            <person name="Herman E.K."/>
            <person name="Lin Y.C."/>
            <person name="Napier J."/>
            <person name="Ogata H."/>
            <person name="Sarno A.F."/>
            <person name="Shmutz J."/>
            <person name="Schroeder D."/>
            <person name="de Vargas C."/>
            <person name="Verret F."/>
            <person name="von Dassow P."/>
            <person name="Valentin K."/>
            <person name="Van de Peer Y."/>
            <person name="Wheeler G."/>
            <person name="Dacks J.B."/>
            <person name="Delwiche C.F."/>
            <person name="Dyhrman S.T."/>
            <person name="Glockner G."/>
            <person name="John U."/>
            <person name="Richards T."/>
            <person name="Worden A.Z."/>
            <person name="Zhang X."/>
            <person name="Grigoriev I.V."/>
            <person name="Allen A.E."/>
            <person name="Bidle K."/>
            <person name="Borodovsky M."/>
            <person name="Bowler C."/>
            <person name="Brownlee C."/>
            <person name="Cock J.M."/>
            <person name="Elias M."/>
            <person name="Gladyshev V.N."/>
            <person name="Groth M."/>
            <person name="Guda C."/>
            <person name="Hadaegh A."/>
            <person name="Iglesias-Rodriguez M.D."/>
            <person name="Jenkins J."/>
            <person name="Jones B.M."/>
            <person name="Lawson T."/>
            <person name="Leese F."/>
            <person name="Lindquist E."/>
            <person name="Lobanov A."/>
            <person name="Lomsadze A."/>
            <person name="Malik S.B."/>
            <person name="Marsh M.E."/>
            <person name="Mackinder L."/>
            <person name="Mock T."/>
            <person name="Mueller-Roeber B."/>
            <person name="Pagarete A."/>
            <person name="Parker M."/>
            <person name="Probert I."/>
            <person name="Quesneville H."/>
            <person name="Raines C."/>
            <person name="Rensing S.A."/>
            <person name="Riano-Pachon D.M."/>
            <person name="Richier S."/>
            <person name="Rokitta S."/>
            <person name="Shiraiwa Y."/>
            <person name="Soanes D.M."/>
            <person name="van der Giezen M."/>
            <person name="Wahlund T.M."/>
            <person name="Williams B."/>
            <person name="Wilson W."/>
            <person name="Wolfe G."/>
            <person name="Wurch L.L."/>
        </authorList>
    </citation>
    <scope>NUCLEOTIDE SEQUENCE</scope>
</reference>
<dbReference type="EnsemblProtists" id="EOD34687">
    <property type="protein sequence ID" value="EOD34687"/>
    <property type="gene ID" value="EMIHUDRAFT_122743"/>
</dbReference>
<feature type="region of interest" description="Disordered" evidence="1">
    <location>
        <begin position="390"/>
        <end position="424"/>
    </location>
</feature>
<sequence>MHLLLAGLAAAESGRILIEGHALGSDSIVHSSIDGRSTEAARLAPPGFETAGGTSQPACGASRNILGVPTDVQRKIDNRGSLGGPRKTCSAFDGCRGGGDYAEKMVSVELAGAGAAGSSAHHAPNASASLGEDACAEAAKRENCVMNECACATRESWDASGTCGADGGETLGQSRPTFEIAQGEKLLQAGARGFVRAIVDKISTLVTVTQQGPLRSERMACADLSQMNAAEGAVLTAAVLPLAHERGAAAAMTASGPIAGDTDHGRFDLSQWLSGGRAGGCGGGYGASGGGSGGSGGGGASSRQATEAALSTARRTQRSLQSAGTHGAIIGRKGRTVQAFAHPSSASELIGAETAPATAAVGANLAVGGTEDKGEEHGLAAQLHAGKGRVGIDGGSGSSPPGLLLGSTSSPGADSDVVTDPSSGVTATVRASATAHSAGTRAATARAASAVQGSNASRLASPKALPSGLVSSCRMRLSEPILPCRADVGEALGTSWAAGQQLLRPTQGEKLHQTGARGFVRAIVDKISTLVTVTQQGRLRSERMACADLSQMNAAEGAVLTAAVLPLAHERGAAAAMTASGPIAGDTDHGRDLSQWLSRGRAGGGCGGGYGGSGGGSGGSGGGGASSRQATEAAVSTARRTQRSLQSAGTHGAIIGRKGRTVQAFAHPSSASDLIGAETAPSTAAVEATLAVGGAEDNGEEHGLAAQLHAGKGRVGTGGGSGSSPPGLLLGSTSSPGADSDVVADPLSGVTATVRASATAHPTGSRAATLRAASAVQDSNMSRLASPKALPSGLVSSCWMRLSEPTLACRADVGEALGTSWATGQQLLRPTQGEKLLQAGARGFVRAIVDKISTLVTVTQQGRLRSERMACADLSQEKAAEGAVLTAAVLPFAHERGATAAATTSGPIAGDTDHGRFDLSQWLSGGRGGGRGGGYGGSGGGSGGSGGGGASSRQATEAALSTARRTQRSLQSAGTHGAIIGRKGRTVQAFAHPSSASELIGAETAPSTAAVEANLAAGGAKDDGEEHGLAAQMHAGKGRVGTGGGSGSSPPGLLLGSTSSPGADSDVVTDHSSGVTATVHASATAHSAGTRAATARAVSAVQGSNASRLASPKAFPSGLVSSCQTRLSEPTLACRADVGEALGTSWATGQQLLRPTQGEKLLQAGARGFVRAIVDKISTLVTVTQQGRLRSERMACADLSQMNAAEGAVLTAAVLPLAHERGAAAAMTASGPIAGDTDHGRFDLSQWLSGGRAGGCGGGYGASGGGSGGSGGGGASSRQATEAALSTARRTQRSLQSAGTHGAIIGRKGRTVQAFAHPSSASELIGAETAPATAAVGANLAVGGTEDKGEEHGLAAQLHAGKGRVGIDGGSGSSPPGLLLGSTSSPGADSDVVTDPSSGVTATVRASATAHSAGTRGGDGPCQTRLSEPILPCRTDVGEALGTSWATGQQLLRPTQGEKLLQAGARAIVDKISTLVTVTQQGRLRSERMACADLSQMNAAEGAVLTAAVLPFAHECGAAAAMTASGPIAGDTDHGRFDLSQWLSRGRAGGGCGGGYGGSGGGSGGSGGGGASSRQATEAALSTARRTQRSLQSAGTHGAIIGRKGRTATLAVGGAEGKGKEHGLAAQLHASKGRVGTGGSGSSPRGLGMASTSSPGADVDVVIDPVIDPENAPSTTVLEAKLAIGMLGLYCARPDPDSIS</sequence>
<feature type="region of interest" description="Disordered" evidence="1">
    <location>
        <begin position="1630"/>
        <end position="1655"/>
    </location>
</feature>
<feature type="region of interest" description="Disordered" evidence="1">
    <location>
        <begin position="290"/>
        <end position="325"/>
    </location>
</feature>
<dbReference type="RefSeq" id="XP_005787116.1">
    <property type="nucleotide sequence ID" value="XM_005787059.1"/>
</dbReference>
<feature type="compositionally biased region" description="Low complexity" evidence="1">
    <location>
        <begin position="723"/>
        <end position="737"/>
    </location>
</feature>
<feature type="compositionally biased region" description="Gly residues" evidence="1">
    <location>
        <begin position="925"/>
        <end position="950"/>
    </location>
</feature>
<protein>
    <recommendedName>
        <fullName evidence="4">K Homology domain-containing protein</fullName>
    </recommendedName>
</protein>
<evidence type="ECO:0000313" key="3">
    <source>
        <dbReference type="Proteomes" id="UP000013827"/>
    </source>
</evidence>
<feature type="compositionally biased region" description="Low complexity" evidence="1">
    <location>
        <begin position="1373"/>
        <end position="1387"/>
    </location>
</feature>
<reference evidence="2" key="2">
    <citation type="submission" date="2024-10" db="UniProtKB">
        <authorList>
            <consortium name="EnsemblProtists"/>
        </authorList>
    </citation>
    <scope>IDENTIFICATION</scope>
</reference>
<keyword evidence="3" id="KW-1185">Reference proteome</keyword>
<feature type="region of interest" description="Disordered" evidence="1">
    <location>
        <begin position="1561"/>
        <end position="1599"/>
    </location>
</feature>
<feature type="region of interest" description="Disordered" evidence="1">
    <location>
        <begin position="901"/>
        <end position="980"/>
    </location>
</feature>
<evidence type="ECO:0000313" key="2">
    <source>
        <dbReference type="EnsemblProtists" id="EOD34687"/>
    </source>
</evidence>
<name>A0A0D3KG02_EMIH1</name>
<feature type="compositionally biased region" description="Gly residues" evidence="1">
    <location>
        <begin position="1265"/>
        <end position="1275"/>
    </location>
</feature>
<feature type="compositionally biased region" description="Gly residues" evidence="1">
    <location>
        <begin position="1038"/>
        <end position="1047"/>
    </location>
</feature>
<feature type="compositionally biased region" description="Gly residues" evidence="1">
    <location>
        <begin position="1561"/>
        <end position="1571"/>
    </location>
</feature>
<dbReference type="Proteomes" id="UP000013827">
    <property type="component" value="Unassembled WGS sequence"/>
</dbReference>
<feature type="compositionally biased region" description="Gly residues" evidence="1">
    <location>
        <begin position="615"/>
        <end position="625"/>
    </location>
</feature>
<evidence type="ECO:0000256" key="1">
    <source>
        <dbReference type="SAM" id="MobiDB-lite"/>
    </source>
</evidence>
<dbReference type="KEGG" id="ehx:EMIHUDRAFT_122743"/>
<feature type="region of interest" description="Disordered" evidence="1">
    <location>
        <begin position="615"/>
        <end position="654"/>
    </location>
</feature>
<feature type="compositionally biased region" description="Low complexity" evidence="1">
    <location>
        <begin position="1048"/>
        <end position="1062"/>
    </location>
</feature>
<evidence type="ECO:0008006" key="4">
    <source>
        <dbReference type="Google" id="ProtNLM"/>
    </source>
</evidence>
<feature type="compositionally biased region" description="Low complexity" evidence="1">
    <location>
        <begin position="398"/>
        <end position="412"/>
    </location>
</feature>
<feature type="region of interest" description="Disordered" evidence="1">
    <location>
        <begin position="1265"/>
        <end position="1300"/>
    </location>
</feature>
<feature type="region of interest" description="Disordered" evidence="1">
    <location>
        <begin position="1365"/>
        <end position="1426"/>
    </location>
</feature>